<comment type="similarity">
    <text evidence="1">Belongs to the universal stress protein A family.</text>
</comment>
<dbReference type="InterPro" id="IPR006015">
    <property type="entry name" value="Universal_stress_UspA"/>
</dbReference>
<accession>A0ABM7ZSQ9</accession>
<evidence type="ECO:0000259" key="2">
    <source>
        <dbReference type="Pfam" id="PF00582"/>
    </source>
</evidence>
<dbReference type="PANTHER" id="PTHR31964:SF113">
    <property type="entry name" value="USPA DOMAIN-CONTAINING PROTEIN"/>
    <property type="match status" value="1"/>
</dbReference>
<dbReference type="SUPFAM" id="SSF52402">
    <property type="entry name" value="Adenine nucleotide alpha hydrolases-like"/>
    <property type="match status" value="2"/>
</dbReference>
<dbReference type="Pfam" id="PF00582">
    <property type="entry name" value="Usp"/>
    <property type="match status" value="2"/>
</dbReference>
<evidence type="ECO:0000313" key="4">
    <source>
        <dbReference type="Proteomes" id="UP001059597"/>
    </source>
</evidence>
<dbReference type="InterPro" id="IPR014729">
    <property type="entry name" value="Rossmann-like_a/b/a_fold"/>
</dbReference>
<dbReference type="RefSeq" id="WP_261953274.1">
    <property type="nucleotide sequence ID" value="NZ_AP026073.1"/>
</dbReference>
<proteinExistence type="inferred from homology"/>
<dbReference type="Proteomes" id="UP001059597">
    <property type="component" value="Chromosome"/>
</dbReference>
<sequence length="292" mass="30981">MSDPVVVGFDGSESSFAAVEVAAHEAHLRGTALRVVHAFGWPARDTPLGRTRLGPAESGLRDLAEHIVAEAVAHAQNLEPAVDVTHTVVIDDPLSALEVQSHAAELIVVGSRGLGSFAGLLVGSTAVHLAAHGACPVMVVRGRPAPEGPVLLAVDGSPEGAEAVGFAFAEASLREAGLLALRVWNTWTERAYETPGDLRRMVVNLDRLHDEEERLLAESLSGHQVRYPEVTVRRSLMESRIRPALIEASRSAQLLVVGARGRGGFAGLLLGSVSQAVLHHSHCPVAVVRRRE</sequence>
<organism evidence="3 4">
    <name type="scientific">Streptomyces nigrescens</name>
    <dbReference type="NCBI Taxonomy" id="1920"/>
    <lineage>
        <taxon>Bacteria</taxon>
        <taxon>Bacillati</taxon>
        <taxon>Actinomycetota</taxon>
        <taxon>Actinomycetes</taxon>
        <taxon>Kitasatosporales</taxon>
        <taxon>Streptomycetaceae</taxon>
        <taxon>Streptomyces</taxon>
    </lineage>
</organism>
<protein>
    <submittedName>
        <fullName evidence="3">Universal stress protein</fullName>
    </submittedName>
</protein>
<dbReference type="InterPro" id="IPR006016">
    <property type="entry name" value="UspA"/>
</dbReference>
<dbReference type="PANTHER" id="PTHR31964">
    <property type="entry name" value="ADENINE NUCLEOTIDE ALPHA HYDROLASES-LIKE SUPERFAMILY PROTEIN"/>
    <property type="match status" value="1"/>
</dbReference>
<dbReference type="PRINTS" id="PR01438">
    <property type="entry name" value="UNVRSLSTRESS"/>
</dbReference>
<gene>
    <name evidence="3" type="ORF">HEK616_28490</name>
</gene>
<evidence type="ECO:0000313" key="3">
    <source>
        <dbReference type="EMBL" id="BDM69362.1"/>
    </source>
</evidence>
<feature type="domain" description="UspA" evidence="2">
    <location>
        <begin position="1"/>
        <end position="141"/>
    </location>
</feature>
<name>A0ABM7ZSQ9_STRNI</name>
<keyword evidence="4" id="KW-1185">Reference proteome</keyword>
<evidence type="ECO:0000256" key="1">
    <source>
        <dbReference type="ARBA" id="ARBA00008791"/>
    </source>
</evidence>
<feature type="domain" description="UspA" evidence="2">
    <location>
        <begin position="149"/>
        <end position="289"/>
    </location>
</feature>
<dbReference type="Gene3D" id="3.40.50.620">
    <property type="entry name" value="HUPs"/>
    <property type="match status" value="2"/>
</dbReference>
<dbReference type="EMBL" id="AP026073">
    <property type="protein sequence ID" value="BDM69362.1"/>
    <property type="molecule type" value="Genomic_DNA"/>
</dbReference>
<reference evidence="3" key="1">
    <citation type="submission" date="2022-06" db="EMBL/GenBank/DDBJ databases">
        <title>Complete genome sequence of Streptomyces nigrescens HEK616.</title>
        <authorList>
            <person name="Asamizu S."/>
            <person name="Onaka H."/>
        </authorList>
    </citation>
    <scope>NUCLEOTIDE SEQUENCE</scope>
    <source>
        <strain evidence="3">HEK616</strain>
    </source>
</reference>